<evidence type="ECO:0000256" key="1">
    <source>
        <dbReference type="SAM" id="MobiDB-lite"/>
    </source>
</evidence>
<dbReference type="EMBL" id="RSCE01000008">
    <property type="protein sequence ID" value="RSH80529.1"/>
    <property type="molecule type" value="Genomic_DNA"/>
</dbReference>
<name>A0A427XNP7_9TREE</name>
<gene>
    <name evidence="2" type="ORF">EHS24_009109</name>
</gene>
<dbReference type="Proteomes" id="UP000279236">
    <property type="component" value="Unassembled WGS sequence"/>
</dbReference>
<feature type="compositionally biased region" description="Low complexity" evidence="1">
    <location>
        <begin position="68"/>
        <end position="82"/>
    </location>
</feature>
<organism evidence="2 3">
    <name type="scientific">Apiotrichum porosum</name>
    <dbReference type="NCBI Taxonomy" id="105984"/>
    <lineage>
        <taxon>Eukaryota</taxon>
        <taxon>Fungi</taxon>
        <taxon>Dikarya</taxon>
        <taxon>Basidiomycota</taxon>
        <taxon>Agaricomycotina</taxon>
        <taxon>Tremellomycetes</taxon>
        <taxon>Trichosporonales</taxon>
        <taxon>Trichosporonaceae</taxon>
        <taxon>Apiotrichum</taxon>
    </lineage>
</organism>
<comment type="caution">
    <text evidence="2">The sequence shown here is derived from an EMBL/GenBank/DDBJ whole genome shotgun (WGS) entry which is preliminary data.</text>
</comment>
<evidence type="ECO:0000313" key="2">
    <source>
        <dbReference type="EMBL" id="RSH80529.1"/>
    </source>
</evidence>
<protein>
    <submittedName>
        <fullName evidence="2">Uncharacterized protein</fullName>
    </submittedName>
</protein>
<dbReference type="AlphaFoldDB" id="A0A427XNP7"/>
<dbReference type="GeneID" id="39593652"/>
<dbReference type="RefSeq" id="XP_028475476.1">
    <property type="nucleotide sequence ID" value="XM_028624404.1"/>
</dbReference>
<accession>A0A427XNP7</accession>
<evidence type="ECO:0000313" key="3">
    <source>
        <dbReference type="Proteomes" id="UP000279236"/>
    </source>
</evidence>
<feature type="compositionally biased region" description="Low complexity" evidence="1">
    <location>
        <begin position="35"/>
        <end position="48"/>
    </location>
</feature>
<feature type="region of interest" description="Disordered" evidence="1">
    <location>
        <begin position="1"/>
        <end position="82"/>
    </location>
</feature>
<sequence length="165" mass="18460">MPKTVKKRKTTVEPKRRGTTHSTAANKSTRADAGTPESSSSPATEPESMCQSKLENKNHNHNQTESNPSATTLSPTPLPTATASPLVTTEEAKKANFLQLIATLRALWDTKTQLLALERRTTPPAEHAERANAMYNYFLGIARELNRFAYRKGWDIRVNMDDFCW</sequence>
<reference evidence="2 3" key="1">
    <citation type="submission" date="2018-11" db="EMBL/GenBank/DDBJ databases">
        <title>Genome sequence of Apiotrichum porosum DSM 27194.</title>
        <authorList>
            <person name="Aliyu H."/>
            <person name="Gorte O."/>
            <person name="Ochsenreither K."/>
        </authorList>
    </citation>
    <scope>NUCLEOTIDE SEQUENCE [LARGE SCALE GENOMIC DNA]</scope>
    <source>
        <strain evidence="2 3">DSM 27194</strain>
    </source>
</reference>
<keyword evidence="3" id="KW-1185">Reference proteome</keyword>
<proteinExistence type="predicted"/>